<dbReference type="AlphaFoldDB" id="Q6ZBR4"/>
<reference evidence="4" key="3">
    <citation type="journal article" date="2005" name="Nature">
        <title>The map-based sequence of the rice genome.</title>
        <authorList>
            <consortium name="International rice genome sequencing project (IRGSP)"/>
            <person name="Matsumoto T."/>
            <person name="Wu J."/>
            <person name="Kanamori H."/>
            <person name="Katayose Y."/>
            <person name="Fujisawa M."/>
            <person name="Namiki N."/>
            <person name="Mizuno H."/>
            <person name="Yamamoto K."/>
            <person name="Antonio B.A."/>
            <person name="Baba T."/>
            <person name="Sakata K."/>
            <person name="Nagamura Y."/>
            <person name="Aoki H."/>
            <person name="Arikawa K."/>
            <person name="Arita K."/>
            <person name="Bito T."/>
            <person name="Chiden Y."/>
            <person name="Fujitsuka N."/>
            <person name="Fukunaka R."/>
            <person name="Hamada M."/>
            <person name="Harada C."/>
            <person name="Hayashi A."/>
            <person name="Hijishita S."/>
            <person name="Honda M."/>
            <person name="Hosokawa S."/>
            <person name="Ichikawa Y."/>
            <person name="Idonuma A."/>
            <person name="Iijima M."/>
            <person name="Ikeda M."/>
            <person name="Ikeno M."/>
            <person name="Ito K."/>
            <person name="Ito S."/>
            <person name="Ito T."/>
            <person name="Ito Y."/>
            <person name="Ito Y."/>
            <person name="Iwabuchi A."/>
            <person name="Kamiya K."/>
            <person name="Karasawa W."/>
            <person name="Kurita K."/>
            <person name="Katagiri S."/>
            <person name="Kikuta A."/>
            <person name="Kobayashi H."/>
            <person name="Kobayashi N."/>
            <person name="Machita K."/>
            <person name="Maehara T."/>
            <person name="Masukawa M."/>
            <person name="Mizubayashi T."/>
            <person name="Mukai Y."/>
            <person name="Nagasaki H."/>
            <person name="Nagata Y."/>
            <person name="Naito S."/>
            <person name="Nakashima M."/>
            <person name="Nakama Y."/>
            <person name="Nakamichi Y."/>
            <person name="Nakamura M."/>
            <person name="Meguro A."/>
            <person name="Negishi M."/>
            <person name="Ohta I."/>
            <person name="Ohta T."/>
            <person name="Okamoto M."/>
            <person name="Ono N."/>
            <person name="Saji S."/>
            <person name="Sakaguchi M."/>
            <person name="Sakai K."/>
            <person name="Shibata M."/>
            <person name="Shimokawa T."/>
            <person name="Song J."/>
            <person name="Takazaki Y."/>
            <person name="Terasawa K."/>
            <person name="Tsugane M."/>
            <person name="Tsuji K."/>
            <person name="Ueda S."/>
            <person name="Waki K."/>
            <person name="Yamagata H."/>
            <person name="Yamamoto M."/>
            <person name="Yamamoto S."/>
            <person name="Yamane H."/>
            <person name="Yoshiki S."/>
            <person name="Yoshihara R."/>
            <person name="Yukawa K."/>
            <person name="Zhong H."/>
            <person name="Yano M."/>
            <person name="Yuan Q."/>
            <person name="Ouyang S."/>
            <person name="Liu J."/>
            <person name="Jones K.M."/>
            <person name="Gansberger K."/>
            <person name="Moffat K."/>
            <person name="Hill J."/>
            <person name="Bera J."/>
            <person name="Fadrosh D."/>
            <person name="Jin S."/>
            <person name="Johri S."/>
            <person name="Kim M."/>
            <person name="Overton L."/>
            <person name="Reardon M."/>
            <person name="Tsitrin T."/>
            <person name="Vuong H."/>
            <person name="Weaver B."/>
            <person name="Ciecko A."/>
            <person name="Tallon L."/>
            <person name="Jackson J."/>
            <person name="Pai G."/>
            <person name="Aken S.V."/>
            <person name="Utterback T."/>
            <person name="Reidmuller S."/>
            <person name="Feldblyum T."/>
            <person name="Hsiao J."/>
            <person name="Zismann V."/>
            <person name="Iobst S."/>
            <person name="de Vazeille A.R."/>
            <person name="Buell C.R."/>
            <person name="Ying K."/>
            <person name="Li Y."/>
            <person name="Lu T."/>
            <person name="Huang Y."/>
            <person name="Zhao Q."/>
            <person name="Feng Q."/>
            <person name="Zhang L."/>
            <person name="Zhu J."/>
            <person name="Weng Q."/>
            <person name="Mu J."/>
            <person name="Lu Y."/>
            <person name="Fan D."/>
            <person name="Liu Y."/>
            <person name="Guan J."/>
            <person name="Zhang Y."/>
            <person name="Yu S."/>
            <person name="Liu X."/>
            <person name="Zhang Y."/>
            <person name="Hong G."/>
            <person name="Han B."/>
            <person name="Choisne N."/>
            <person name="Demange N."/>
            <person name="Orjeda G."/>
            <person name="Samain S."/>
            <person name="Cattolico L."/>
            <person name="Pelletier E."/>
            <person name="Couloux A."/>
            <person name="Segurens B."/>
            <person name="Wincker P."/>
            <person name="D'Hont A."/>
            <person name="Scarpelli C."/>
            <person name="Weissenbach J."/>
            <person name="Salanoubat M."/>
            <person name="Quetier F."/>
            <person name="Yu Y."/>
            <person name="Kim H.R."/>
            <person name="Rambo T."/>
            <person name="Currie J."/>
            <person name="Collura K."/>
            <person name="Luo M."/>
            <person name="Yang T."/>
            <person name="Ammiraju J.S.S."/>
            <person name="Engler F."/>
            <person name="Soderlund C."/>
            <person name="Wing R.A."/>
            <person name="Palmer L.E."/>
            <person name="de la Bastide M."/>
            <person name="Spiegel L."/>
            <person name="Nascimento L."/>
            <person name="Zutavern T."/>
            <person name="O'Shaughnessy A."/>
            <person name="Dike S."/>
            <person name="Dedhia N."/>
            <person name="Preston R."/>
            <person name="Balija V."/>
            <person name="McCombie W.R."/>
            <person name="Chow T."/>
            <person name="Chen H."/>
            <person name="Chung M."/>
            <person name="Chen C."/>
            <person name="Shaw J."/>
            <person name="Wu H."/>
            <person name="Hsiao K."/>
            <person name="Chao Y."/>
            <person name="Chu M."/>
            <person name="Cheng C."/>
            <person name="Hour A."/>
            <person name="Lee P."/>
            <person name="Lin S."/>
            <person name="Lin Y."/>
            <person name="Liou J."/>
            <person name="Liu S."/>
            <person name="Hsing Y."/>
            <person name="Raghuvanshi S."/>
            <person name="Mohanty A."/>
            <person name="Bharti A.K."/>
            <person name="Gaur A."/>
            <person name="Gupta V."/>
            <person name="Kumar D."/>
            <person name="Ravi V."/>
            <person name="Vij S."/>
            <person name="Kapur A."/>
            <person name="Khurana P."/>
            <person name="Khurana P."/>
            <person name="Khurana J.P."/>
            <person name="Tyagi A.K."/>
            <person name="Gaikwad K."/>
            <person name="Singh A."/>
            <person name="Dalal V."/>
            <person name="Srivastava S."/>
            <person name="Dixit A."/>
            <person name="Pal A.K."/>
            <person name="Ghazi I.A."/>
            <person name="Yadav M."/>
            <person name="Pandit A."/>
            <person name="Bhargava A."/>
            <person name="Sureshbabu K."/>
            <person name="Batra K."/>
            <person name="Sharma T.R."/>
            <person name="Mohapatra T."/>
            <person name="Singh N.K."/>
            <person name="Messing J."/>
            <person name="Nelson A.B."/>
            <person name="Fuks G."/>
            <person name="Kavchok S."/>
            <person name="Keizer G."/>
            <person name="Linton E."/>
            <person name="Llaca V."/>
            <person name="Song R."/>
            <person name="Tanyolac B."/>
            <person name="Young S."/>
            <person name="Ho-Il K."/>
            <person name="Hahn J.H."/>
            <person name="Sangsakoo G."/>
            <person name="Vanavichit A."/>
            <person name="de Mattos Luiz.A.T."/>
            <person name="Zimmer P.D."/>
            <person name="Malone G."/>
            <person name="Dellagostin O."/>
            <person name="de Oliveira A.C."/>
            <person name="Bevan M."/>
            <person name="Bancroft I."/>
            <person name="Minx P."/>
            <person name="Cordum H."/>
            <person name="Wilson R."/>
            <person name="Cheng Z."/>
            <person name="Jin W."/>
            <person name="Jiang J."/>
            <person name="Leong S.A."/>
            <person name="Iwama H."/>
            <person name="Gojobori T."/>
            <person name="Itoh T."/>
            <person name="Niimura Y."/>
            <person name="Fujii Y."/>
            <person name="Habara T."/>
            <person name="Sakai H."/>
            <person name="Sato Y."/>
            <person name="Wilson G."/>
            <person name="Kumar K."/>
            <person name="McCouch S."/>
            <person name="Juretic N."/>
            <person name="Hoen D."/>
            <person name="Wright S."/>
            <person name="Bruskiewich R."/>
            <person name="Bureau T."/>
            <person name="Miyao A."/>
            <person name="Hirochika H."/>
            <person name="Nishikawa T."/>
            <person name="Kadowaki K."/>
            <person name="Sugiura M."/>
            <person name="Burr B."/>
            <person name="Sasaki T."/>
        </authorList>
    </citation>
    <scope>NUCLEOTIDE SEQUENCE [LARGE SCALE GENOMIC DNA]</scope>
    <source>
        <strain evidence="4">cv. Nipponbare</strain>
    </source>
</reference>
<sequence length="145" mass="16175">MQAHTGTQLRRARVPQAGAYARHPRHALRLPGVGGAHPRRHYDRAGTGLAGGIVLTAFLVALLLFLSLGVTTGRLLHYKEVHQEIVRRTLGPGKRAQWTWKDPARPAWLVKLSPLFDDLRVSPKYMLSQIAGSGLVADHRVRRRE</sequence>
<dbReference type="EMBL" id="AP004557">
    <property type="protein sequence ID" value="BAD09423.1"/>
    <property type="molecule type" value="Genomic_DNA"/>
</dbReference>
<keyword evidence="1" id="KW-0812">Transmembrane</keyword>
<protein>
    <submittedName>
        <fullName evidence="3">Uncharacterized protein</fullName>
    </submittedName>
</protein>
<dbReference type="PANTHER" id="PTHR34677:SF1">
    <property type="entry name" value="TRANSMEMBRANE PROTEIN"/>
    <property type="match status" value="1"/>
</dbReference>
<reference evidence="2" key="1">
    <citation type="submission" date="2001-12" db="EMBL/GenBank/DDBJ databases">
        <title>Oryza sativa nipponbare(GA3) genomic DNA, chromosome 8, PAC clone:P0028A08.</title>
        <authorList>
            <person name="Sasaki T."/>
            <person name="Matsumoto T."/>
            <person name="Yamamoto K."/>
        </authorList>
    </citation>
    <scope>NUCLEOTIDE SEQUENCE</scope>
</reference>
<keyword evidence="1" id="KW-1133">Transmembrane helix</keyword>
<reference evidence="4" key="4">
    <citation type="journal article" date="2008" name="Nucleic Acids Res.">
        <title>The rice annotation project database (RAP-DB): 2008 update.</title>
        <authorList>
            <consortium name="The rice annotation project (RAP)"/>
        </authorList>
    </citation>
    <scope>GENOME REANNOTATION</scope>
    <source>
        <strain evidence="4">cv. Nipponbare</strain>
    </source>
</reference>
<proteinExistence type="predicted"/>
<evidence type="ECO:0000313" key="4">
    <source>
        <dbReference type="Proteomes" id="UP000000763"/>
    </source>
</evidence>
<organism evidence="3 4">
    <name type="scientific">Oryza sativa subsp. japonica</name>
    <name type="common">Rice</name>
    <dbReference type="NCBI Taxonomy" id="39947"/>
    <lineage>
        <taxon>Eukaryota</taxon>
        <taxon>Viridiplantae</taxon>
        <taxon>Streptophyta</taxon>
        <taxon>Embryophyta</taxon>
        <taxon>Tracheophyta</taxon>
        <taxon>Spermatophyta</taxon>
        <taxon>Magnoliopsida</taxon>
        <taxon>Liliopsida</taxon>
        <taxon>Poales</taxon>
        <taxon>Poaceae</taxon>
        <taxon>BOP clade</taxon>
        <taxon>Oryzoideae</taxon>
        <taxon>Oryzeae</taxon>
        <taxon>Oryzinae</taxon>
        <taxon>Oryza</taxon>
        <taxon>Oryza sativa</taxon>
    </lineage>
</organism>
<keyword evidence="1" id="KW-0472">Membrane</keyword>
<gene>
    <name evidence="2" type="ORF">P0028A08.31</name>
    <name evidence="3" type="ORF">P0605H02.8</name>
</gene>
<dbReference type="Proteomes" id="UP000000763">
    <property type="component" value="Chromosome 8"/>
</dbReference>
<name>Q6ZBR4_ORYSJ</name>
<reference evidence="3" key="2">
    <citation type="submission" date="2002-01" db="EMBL/GenBank/DDBJ databases">
        <title>Oryza sativa nipponbare(GA3) genomic DNA, chromosome 8, PAC clone:P0605H02.</title>
        <authorList>
            <person name="Sasaki T."/>
            <person name="Matsumoto T."/>
            <person name="Yamamoto K."/>
        </authorList>
    </citation>
    <scope>NUCLEOTIDE SEQUENCE</scope>
</reference>
<dbReference type="PANTHER" id="PTHR34677">
    <property type="match status" value="1"/>
</dbReference>
<evidence type="ECO:0000313" key="3">
    <source>
        <dbReference type="EMBL" id="BAD09652.1"/>
    </source>
</evidence>
<evidence type="ECO:0000256" key="1">
    <source>
        <dbReference type="SAM" id="Phobius"/>
    </source>
</evidence>
<evidence type="ECO:0000313" key="2">
    <source>
        <dbReference type="EMBL" id="BAD09423.1"/>
    </source>
</evidence>
<dbReference type="EMBL" id="AP004620">
    <property type="protein sequence ID" value="BAD09652.1"/>
    <property type="molecule type" value="Genomic_DNA"/>
</dbReference>
<feature type="transmembrane region" description="Helical" evidence="1">
    <location>
        <begin position="49"/>
        <end position="70"/>
    </location>
</feature>
<accession>Q6ZBR4</accession>